<accession>A0ABV0D293</accession>
<gene>
    <name evidence="1" type="ORF">ABFV72_01465</name>
</gene>
<proteinExistence type="predicted"/>
<keyword evidence="2" id="KW-1185">Reference proteome</keyword>
<evidence type="ECO:0008006" key="3">
    <source>
        <dbReference type="Google" id="ProtNLM"/>
    </source>
</evidence>
<name>A0ABV0D293_9GAMM</name>
<dbReference type="Proteomes" id="UP001414441">
    <property type="component" value="Unassembled WGS sequence"/>
</dbReference>
<dbReference type="RefSeq" id="WP_347162013.1">
    <property type="nucleotide sequence ID" value="NZ_JBDLOB010000001.1"/>
</dbReference>
<evidence type="ECO:0000313" key="2">
    <source>
        <dbReference type="Proteomes" id="UP001414441"/>
    </source>
</evidence>
<evidence type="ECO:0000313" key="1">
    <source>
        <dbReference type="EMBL" id="MEN8624668.1"/>
    </source>
</evidence>
<dbReference type="EMBL" id="JBDLOB010000001">
    <property type="protein sequence ID" value="MEN8624668.1"/>
    <property type="molecule type" value="Genomic_DNA"/>
</dbReference>
<organism evidence="1 2">
    <name type="scientific">Psychrobacter proteolyticus</name>
    <dbReference type="NCBI Taxonomy" id="147825"/>
    <lineage>
        <taxon>Bacteria</taxon>
        <taxon>Pseudomonadati</taxon>
        <taxon>Pseudomonadota</taxon>
        <taxon>Gammaproteobacteria</taxon>
        <taxon>Moraxellales</taxon>
        <taxon>Moraxellaceae</taxon>
        <taxon>Psychrobacter</taxon>
    </lineage>
</organism>
<reference evidence="1 2" key="1">
    <citation type="submission" date="2024-05" db="EMBL/GenBank/DDBJ databases">
        <title>Genome sequencing of Marine Estuary Bacteria, Pseudoalteromonas distincta strain FA, Psychrobacter proteolyticus strain EA, and Shewanella baltica strain CA.</title>
        <authorList>
            <person name="Dieffenbach S.A."/>
            <person name="Maclea K.S."/>
        </authorList>
    </citation>
    <scope>NUCLEOTIDE SEQUENCE [LARGE SCALE GENOMIC DNA]</scope>
    <source>
        <strain evidence="1 2">EA</strain>
    </source>
</reference>
<sequence length="667" mass="68313">MSLNTANAATATAVSAPAAAINNKASASYSIGTVAQPVVESNTVTVNVTETANFSLIATLAGGNADANINQVATPGSTNTFTHTLSNTGNVRDTYTIRTTGDNDPDIITTNKDYPLGVASINFVIKQTGGTVLTDAQKTALSDFGQATTTGTVVNGGSIKLIPGTIAELSYAALTPSTQTGNQKGVGTLTATSAFFTTVNSTKPTLVNENQSIVKLPVFKIEKTATCQSSTNCSSLDLNAANTDITYSIKVTNATTDYSIAADNFIIRDVLPAGMTLSGNVTVSTTGATITSTGKDSSNRQIIDITVPSLAVGSNTIISFKVSVNKTTLSAAGSATNHATVYDRFSNTVPVPGTDTSGYDIVDSTDTIATNNVTRVPDEGTGTAGADTATTITFTDRKLTITAGTTKEISILGGEVKYTHTLTNTGNASEGGVNRPIGITIIDPDTAKPLEVKNPKYKLPNGNEIALEVIDAATGKYKLPVGVTLAPNATVEISYTVVSDGTNADLGKSETNSLQVVLPQGATADSTFPTVSAVSNTTTIKGLTLLKQLALQVGCTGAITAYEGTLGSNSTATFKSNPGDCVYYKITATNTFTTLSLNNVVVSDSTSQWKDANGRVQAVYQNNAVGSDGSSNTGLTGTGDAQKVSTTFATLASGASGTLIFSTKVSS</sequence>
<protein>
    <recommendedName>
        <fullName evidence="3">DUF11 domain-containing protein</fullName>
    </recommendedName>
</protein>
<comment type="caution">
    <text evidence="1">The sequence shown here is derived from an EMBL/GenBank/DDBJ whole genome shotgun (WGS) entry which is preliminary data.</text>
</comment>